<evidence type="ECO:0000313" key="2">
    <source>
        <dbReference type="Proteomes" id="UP001221757"/>
    </source>
</evidence>
<dbReference type="AlphaFoldDB" id="A0AAD7DRR6"/>
<dbReference type="Proteomes" id="UP001221757">
    <property type="component" value="Unassembled WGS sequence"/>
</dbReference>
<proteinExistence type="predicted"/>
<protein>
    <submittedName>
        <fullName evidence="1">Uncharacterized protein</fullName>
    </submittedName>
</protein>
<keyword evidence="2" id="KW-1185">Reference proteome</keyword>
<reference evidence="1" key="1">
    <citation type="submission" date="2023-03" db="EMBL/GenBank/DDBJ databases">
        <title>Massive genome expansion in bonnet fungi (Mycena s.s.) driven by repeated elements and novel gene families across ecological guilds.</title>
        <authorList>
            <consortium name="Lawrence Berkeley National Laboratory"/>
            <person name="Harder C.B."/>
            <person name="Miyauchi S."/>
            <person name="Viragh M."/>
            <person name="Kuo A."/>
            <person name="Thoen E."/>
            <person name="Andreopoulos B."/>
            <person name="Lu D."/>
            <person name="Skrede I."/>
            <person name="Drula E."/>
            <person name="Henrissat B."/>
            <person name="Morin E."/>
            <person name="Kohler A."/>
            <person name="Barry K."/>
            <person name="LaButti K."/>
            <person name="Morin E."/>
            <person name="Salamov A."/>
            <person name="Lipzen A."/>
            <person name="Mereny Z."/>
            <person name="Hegedus B."/>
            <person name="Baldrian P."/>
            <person name="Stursova M."/>
            <person name="Weitz H."/>
            <person name="Taylor A."/>
            <person name="Grigoriev I.V."/>
            <person name="Nagy L.G."/>
            <person name="Martin F."/>
            <person name="Kauserud H."/>
        </authorList>
    </citation>
    <scope>NUCLEOTIDE SEQUENCE</scope>
    <source>
        <strain evidence="1">CBHHK067</strain>
    </source>
</reference>
<organism evidence="1 2">
    <name type="scientific">Mycena rosella</name>
    <name type="common">Pink bonnet</name>
    <name type="synonym">Agaricus rosellus</name>
    <dbReference type="NCBI Taxonomy" id="1033263"/>
    <lineage>
        <taxon>Eukaryota</taxon>
        <taxon>Fungi</taxon>
        <taxon>Dikarya</taxon>
        <taxon>Basidiomycota</taxon>
        <taxon>Agaricomycotina</taxon>
        <taxon>Agaricomycetes</taxon>
        <taxon>Agaricomycetidae</taxon>
        <taxon>Agaricales</taxon>
        <taxon>Marasmiineae</taxon>
        <taxon>Mycenaceae</taxon>
        <taxon>Mycena</taxon>
    </lineage>
</organism>
<name>A0AAD7DRR6_MYCRO</name>
<accession>A0AAD7DRR6</accession>
<dbReference type="EMBL" id="JARKIE010000026">
    <property type="protein sequence ID" value="KAJ7698252.1"/>
    <property type="molecule type" value="Genomic_DNA"/>
</dbReference>
<sequence length="137" mass="15439">MGTPSLWSYIQVDTVFWESSASTRAKAMKSLQAALDRGRNFSLDVEIESDFSVAFHSPALELLAAHSERWRNLVVDCPSDMFNGLAAVKGKLPRLEYLEIELRDDQTRDLSLLDIAPSLKYLVFTGAPRLITNFPFE</sequence>
<evidence type="ECO:0000313" key="1">
    <source>
        <dbReference type="EMBL" id="KAJ7698252.1"/>
    </source>
</evidence>
<comment type="caution">
    <text evidence="1">The sequence shown here is derived from an EMBL/GenBank/DDBJ whole genome shotgun (WGS) entry which is preliminary data.</text>
</comment>
<gene>
    <name evidence="1" type="ORF">B0H17DRAFT_1196843</name>
</gene>